<dbReference type="InterPro" id="IPR003280">
    <property type="entry name" value="2pore_dom_K_chnl"/>
</dbReference>
<dbReference type="CTD" id="36382218"/>
<keyword evidence="5" id="KW-0406">Ion transport</keyword>
<feature type="transmembrane region" description="Helical" evidence="8">
    <location>
        <begin position="113"/>
        <end position="134"/>
    </location>
</feature>
<evidence type="ECO:0000313" key="10">
    <source>
        <dbReference type="EMBL" id="CEF69847.1"/>
    </source>
</evidence>
<dbReference type="OrthoDB" id="297496at2759"/>
<dbReference type="PANTHER" id="PTHR11003:SF10">
    <property type="entry name" value="POTASSIUM CHANNEL DOMAIN-CONTAINING PROTEIN"/>
    <property type="match status" value="1"/>
</dbReference>
<dbReference type="WormBase" id="SRAE_2000449300">
    <property type="protein sequence ID" value="SRP10554"/>
    <property type="gene ID" value="WBGene00264725"/>
</dbReference>
<dbReference type="PANTHER" id="PTHR11003">
    <property type="entry name" value="POTASSIUM CHANNEL, SUBFAMILY K"/>
    <property type="match status" value="1"/>
</dbReference>
<keyword evidence="11" id="KW-1185">Reference proteome</keyword>
<proteinExistence type="predicted"/>
<dbReference type="GO" id="GO:0022841">
    <property type="term" value="F:potassium ion leak channel activity"/>
    <property type="evidence" value="ECO:0007669"/>
    <property type="project" value="TreeGrafter"/>
</dbReference>
<dbReference type="WBParaSite" id="SRAE_2000449300.1">
    <property type="protein sequence ID" value="SRAE_2000449300.1"/>
    <property type="gene ID" value="WBGene00264725"/>
</dbReference>
<evidence type="ECO:0000313" key="11">
    <source>
        <dbReference type="Proteomes" id="UP000035682"/>
    </source>
</evidence>
<dbReference type="GO" id="GO:0030322">
    <property type="term" value="P:stabilization of membrane potential"/>
    <property type="evidence" value="ECO:0007669"/>
    <property type="project" value="TreeGrafter"/>
</dbReference>
<dbReference type="Gene3D" id="1.10.287.70">
    <property type="match status" value="1"/>
</dbReference>
<reference evidence="10 11" key="1">
    <citation type="submission" date="2014-09" db="EMBL/GenBank/DDBJ databases">
        <authorList>
            <person name="Martin A.A."/>
        </authorList>
    </citation>
    <scope>NUCLEOTIDE SEQUENCE</scope>
    <source>
        <strain evidence="11">ED321</strain>
        <strain evidence="10">ED321 Heterogonic</strain>
    </source>
</reference>
<dbReference type="InterPro" id="IPR013099">
    <property type="entry name" value="K_chnl_dom"/>
</dbReference>
<evidence type="ECO:0000256" key="1">
    <source>
        <dbReference type="ARBA" id="ARBA00004141"/>
    </source>
</evidence>
<evidence type="ECO:0000313" key="12">
    <source>
        <dbReference type="WBParaSite" id="SRAE_2000449300.1"/>
    </source>
</evidence>
<evidence type="ECO:0000256" key="7">
    <source>
        <dbReference type="ARBA" id="ARBA00023303"/>
    </source>
</evidence>
<organism evidence="10">
    <name type="scientific">Strongyloides ratti</name>
    <name type="common">Parasitic roundworm</name>
    <dbReference type="NCBI Taxonomy" id="34506"/>
    <lineage>
        <taxon>Eukaryota</taxon>
        <taxon>Metazoa</taxon>
        <taxon>Ecdysozoa</taxon>
        <taxon>Nematoda</taxon>
        <taxon>Chromadorea</taxon>
        <taxon>Rhabditida</taxon>
        <taxon>Tylenchina</taxon>
        <taxon>Panagrolaimomorpha</taxon>
        <taxon>Strongyloidoidea</taxon>
        <taxon>Strongyloididae</taxon>
        <taxon>Strongyloides</taxon>
    </lineage>
</organism>
<feature type="transmembrane region" description="Helical" evidence="8">
    <location>
        <begin position="208"/>
        <end position="229"/>
    </location>
</feature>
<keyword evidence="6 8" id="KW-0472">Membrane</keyword>
<feature type="transmembrane region" description="Helical" evidence="8">
    <location>
        <begin position="141"/>
        <end position="158"/>
    </location>
</feature>
<dbReference type="RefSeq" id="XP_024509046.1">
    <property type="nucleotide sequence ID" value="XM_024643370.1"/>
</dbReference>
<dbReference type="Pfam" id="PF07885">
    <property type="entry name" value="Ion_trans_2"/>
    <property type="match status" value="1"/>
</dbReference>
<dbReference type="STRING" id="34506.A0A090LJ50"/>
<accession>A0A090LJ50</accession>
<dbReference type="AlphaFoldDB" id="A0A090LJ50"/>
<evidence type="ECO:0000256" key="5">
    <source>
        <dbReference type="ARBA" id="ARBA00023065"/>
    </source>
</evidence>
<keyword evidence="2" id="KW-0813">Transport</keyword>
<sequence>MENIEKKTQIRLYIYIIIIFLYFGYGVIFFYYLEHSASIQRQEEYNERCKFISIKSLSDINKDLDSMMKEDIEQVSSNFTINSIFYKKILKNIDEIDQCHLFNSGVNVKEVDIFNAISFIYGITITLGSGDVYAITNEGKIFFIVFSISLIPFVIAFYTDFIEGVLSSMVYKLNFIILYVKNKFSKRKMNESIYQNELFKMNKKPLQYYVLFLISLISIFVICTGNHYYQSYLSQTNDTVIQSLTYIIENFALIGLGYNVPKSTVKYLTRELPLMLIGIFLFSLYINMAINFIRHLIPKKLNNYRNKNLQNNDKFDFIKYLIYKHEEEIIQIPPKETIHFY</sequence>
<dbReference type="GO" id="GO:0005886">
    <property type="term" value="C:plasma membrane"/>
    <property type="evidence" value="ECO:0007669"/>
    <property type="project" value="TreeGrafter"/>
</dbReference>
<gene>
    <name evidence="10 12 13" type="ORF">SRAE_2000449300</name>
</gene>
<evidence type="ECO:0000256" key="3">
    <source>
        <dbReference type="ARBA" id="ARBA00022692"/>
    </source>
</evidence>
<evidence type="ECO:0000256" key="8">
    <source>
        <dbReference type="SAM" id="Phobius"/>
    </source>
</evidence>
<evidence type="ECO:0000256" key="6">
    <source>
        <dbReference type="ARBA" id="ARBA00023136"/>
    </source>
</evidence>
<dbReference type="Proteomes" id="UP000035682">
    <property type="component" value="Unplaced"/>
</dbReference>
<feature type="domain" description="Potassium channel" evidence="9">
    <location>
        <begin position="105"/>
        <end position="163"/>
    </location>
</feature>
<keyword evidence="4 8" id="KW-1133">Transmembrane helix</keyword>
<dbReference type="GeneID" id="36382218"/>
<evidence type="ECO:0000259" key="9">
    <source>
        <dbReference type="Pfam" id="PF07885"/>
    </source>
</evidence>
<evidence type="ECO:0000256" key="2">
    <source>
        <dbReference type="ARBA" id="ARBA00022448"/>
    </source>
</evidence>
<reference evidence="12" key="2">
    <citation type="submission" date="2020-12" db="UniProtKB">
        <authorList>
            <consortium name="WormBaseParasite"/>
        </authorList>
    </citation>
    <scope>IDENTIFICATION</scope>
</reference>
<evidence type="ECO:0000256" key="4">
    <source>
        <dbReference type="ARBA" id="ARBA00022989"/>
    </source>
</evidence>
<keyword evidence="3 8" id="KW-0812">Transmembrane</keyword>
<evidence type="ECO:0000313" key="13">
    <source>
        <dbReference type="WormBase" id="SRAE_2000449300"/>
    </source>
</evidence>
<dbReference type="EMBL" id="LN609529">
    <property type="protein sequence ID" value="CEF69847.1"/>
    <property type="molecule type" value="Genomic_DNA"/>
</dbReference>
<dbReference type="SUPFAM" id="SSF81324">
    <property type="entry name" value="Voltage-gated potassium channels"/>
    <property type="match status" value="1"/>
</dbReference>
<feature type="transmembrane region" description="Helical" evidence="8">
    <location>
        <begin position="241"/>
        <end position="260"/>
    </location>
</feature>
<name>A0A090LJ50_STRRB</name>
<feature type="transmembrane region" description="Helical" evidence="8">
    <location>
        <begin position="12"/>
        <end position="33"/>
    </location>
</feature>
<dbReference type="GO" id="GO:0015271">
    <property type="term" value="F:outward rectifier potassium channel activity"/>
    <property type="evidence" value="ECO:0007669"/>
    <property type="project" value="TreeGrafter"/>
</dbReference>
<keyword evidence="7 10" id="KW-0407">Ion channel</keyword>
<comment type="subcellular location">
    <subcellularLocation>
        <location evidence="1">Membrane</location>
        <topology evidence="1">Multi-pass membrane protein</topology>
    </subcellularLocation>
</comment>
<feature type="transmembrane region" description="Helical" evidence="8">
    <location>
        <begin position="272"/>
        <end position="293"/>
    </location>
</feature>
<protein>
    <submittedName>
        <fullName evidence="10 12">Two pore domain potassium channel domain-containing protein</fullName>
    </submittedName>
</protein>